<gene>
    <name evidence="4" type="ORF">MIND_01366400</name>
</gene>
<dbReference type="Gene3D" id="3.40.50.1240">
    <property type="entry name" value="Phosphoglycerate mutase-like"/>
    <property type="match status" value="1"/>
</dbReference>
<dbReference type="GeneID" id="59352604"/>
<dbReference type="RefSeq" id="XP_037213644.1">
    <property type="nucleotide sequence ID" value="XM_037370088.1"/>
</dbReference>
<dbReference type="InterPro" id="IPR029033">
    <property type="entry name" value="His_PPase_superfam"/>
</dbReference>
<dbReference type="InterPro" id="IPR033379">
    <property type="entry name" value="Acid_Pase_AS"/>
</dbReference>
<dbReference type="AlphaFoldDB" id="A0A8H6S246"/>
<dbReference type="InterPro" id="IPR000560">
    <property type="entry name" value="His_Pase_clade-2"/>
</dbReference>
<dbReference type="InterPro" id="IPR050645">
    <property type="entry name" value="Histidine_acid_phosphatase"/>
</dbReference>
<accession>A0A8H6S246</accession>
<keyword evidence="2" id="KW-0378">Hydrolase</keyword>
<proteinExistence type="inferred from homology"/>
<dbReference type="SUPFAM" id="SSF53254">
    <property type="entry name" value="Phosphoglycerate mutase-like"/>
    <property type="match status" value="1"/>
</dbReference>
<reference evidence="4" key="1">
    <citation type="submission" date="2020-05" db="EMBL/GenBank/DDBJ databases">
        <title>Mycena genomes resolve the evolution of fungal bioluminescence.</title>
        <authorList>
            <person name="Tsai I.J."/>
        </authorList>
    </citation>
    <scope>NUCLEOTIDE SEQUENCE</scope>
    <source>
        <strain evidence="4">171206Taipei</strain>
    </source>
</reference>
<keyword evidence="5" id="KW-1185">Reference proteome</keyword>
<comment type="caution">
    <text evidence="4">The sequence shown here is derived from an EMBL/GenBank/DDBJ whole genome shotgun (WGS) entry which is preliminary data.</text>
</comment>
<dbReference type="Pfam" id="PF00328">
    <property type="entry name" value="His_Phos_2"/>
    <property type="match status" value="1"/>
</dbReference>
<dbReference type="Proteomes" id="UP000636479">
    <property type="component" value="Unassembled WGS sequence"/>
</dbReference>
<evidence type="ECO:0000256" key="2">
    <source>
        <dbReference type="ARBA" id="ARBA00022801"/>
    </source>
</evidence>
<feature type="chain" id="PRO_5034142139" evidence="3">
    <location>
        <begin position="26"/>
        <end position="748"/>
    </location>
</feature>
<keyword evidence="3" id="KW-0732">Signal</keyword>
<dbReference type="CDD" id="cd07061">
    <property type="entry name" value="HP_HAP_like"/>
    <property type="match status" value="1"/>
</dbReference>
<organism evidence="4 5">
    <name type="scientific">Mycena indigotica</name>
    <dbReference type="NCBI Taxonomy" id="2126181"/>
    <lineage>
        <taxon>Eukaryota</taxon>
        <taxon>Fungi</taxon>
        <taxon>Dikarya</taxon>
        <taxon>Basidiomycota</taxon>
        <taxon>Agaricomycotina</taxon>
        <taxon>Agaricomycetes</taxon>
        <taxon>Agaricomycetidae</taxon>
        <taxon>Agaricales</taxon>
        <taxon>Marasmiineae</taxon>
        <taxon>Mycenaceae</taxon>
        <taxon>Mycena</taxon>
    </lineage>
</organism>
<feature type="signal peptide" evidence="3">
    <location>
        <begin position="1"/>
        <end position="25"/>
    </location>
</feature>
<comment type="similarity">
    <text evidence="1">Belongs to the histidine acid phosphatase family.</text>
</comment>
<evidence type="ECO:0000313" key="4">
    <source>
        <dbReference type="EMBL" id="KAF7289915.1"/>
    </source>
</evidence>
<name>A0A8H6S246_9AGAR</name>
<dbReference type="EMBL" id="JACAZF010000016">
    <property type="protein sequence ID" value="KAF7289915.1"/>
    <property type="molecule type" value="Genomic_DNA"/>
</dbReference>
<dbReference type="OrthoDB" id="10257284at2759"/>
<evidence type="ECO:0000256" key="3">
    <source>
        <dbReference type="SAM" id="SignalP"/>
    </source>
</evidence>
<dbReference type="PANTHER" id="PTHR11567:SF110">
    <property type="entry name" value="2-PHOSPHOXYLOSE PHOSPHATASE 1"/>
    <property type="match status" value="1"/>
</dbReference>
<dbReference type="PANTHER" id="PTHR11567">
    <property type="entry name" value="ACID PHOSPHATASE-RELATED"/>
    <property type="match status" value="1"/>
</dbReference>
<protein>
    <submittedName>
        <fullName evidence="4">Acid phosphatase</fullName>
    </submittedName>
</protein>
<dbReference type="PROSITE" id="PS00778">
    <property type="entry name" value="HIS_ACID_PHOSPHAT_2"/>
    <property type="match status" value="1"/>
</dbReference>
<evidence type="ECO:0000256" key="1">
    <source>
        <dbReference type="ARBA" id="ARBA00005375"/>
    </source>
</evidence>
<dbReference type="GO" id="GO:0016791">
    <property type="term" value="F:phosphatase activity"/>
    <property type="evidence" value="ECO:0007669"/>
    <property type="project" value="TreeGrafter"/>
</dbReference>
<sequence>MLLTNIYQTALTLTCVVIRMSPALATTTVIPLNSFNNLTTFESYWVRISSYIKDRSEHEAYETDIGEWKGTANNWFNTFNTSSVVKSTLVPWPTDLSFHALKAIITAEPNNVDVNIDFYLDNVFRVTQYGAGFVGKPLWLQVSNFLEHFLFDTSCLQHHQSPGWEMEGSSGSPGPTGTTTYKVGPQLSSDAKWLLKEMNTAITLAQQLVAIRLIGDNNNLTWYHEFFILEVVHCRYMNLRLHVSLLVVLLAYLPFNLVIGAASHNSSTQLNIFPTPSVLAGLEVEDDIMPLRSSPSIASVTSESPTSSTFRAPPQQPLDVQGYPLPHGLSLEQVHVYVRHGERTPVGVRLAPFIPEHWVMCKTRRQFRESDSTVSEAIPSKRAVEKKDGSSSEGLCLLGELSDIGRQSTYDFGAALRRLYIERLQFLPDTLRKPSETYFRSTNMPRTIESLEQIIHGLYPTNKCSPDVLPTLLVRNGRDENLLGNTLSCKRLEYLQIGFAQAAAAAYNQTLEPLDEKISKYLEGRPIRVDGKPRASGVLDTVRAAIAHGVKVPSEFEDKSVIDVIEQAVVNEWFAGQTSLYAVFRRLIFLGYKTQEVRRLGMGPLLSDLSQKLQQKVDRPNDLPKLLVHSTHDTALAAMCNTLDVFDDKWPAFTASITFELFKKAPPEDDQSSYLQTILSPFKTTSALPEYFVRMRYQNKNMALPACAEEGKHLAGSPELCTLTAFRARVKELTPVDWERECGSTGWM</sequence>
<evidence type="ECO:0000313" key="5">
    <source>
        <dbReference type="Proteomes" id="UP000636479"/>
    </source>
</evidence>